<gene>
    <name evidence="1" type="ORF">AHMF7616_03609</name>
</gene>
<dbReference type="OrthoDB" id="174042at768503"/>
<evidence type="ECO:0008006" key="3">
    <source>
        <dbReference type="Google" id="ProtNLM"/>
    </source>
</evidence>
<reference evidence="1 2" key="1">
    <citation type="submission" date="2018-04" db="EMBL/GenBank/DDBJ databases">
        <title>Adhaeribacter sp. HMF7616 genome sequencing and assembly.</title>
        <authorList>
            <person name="Kang H."/>
            <person name="Kang J."/>
            <person name="Cha I."/>
            <person name="Kim H."/>
            <person name="Joh K."/>
        </authorList>
    </citation>
    <scope>NUCLEOTIDE SEQUENCE [LARGE SCALE GENOMIC DNA]</scope>
    <source>
        <strain evidence="1 2">HMF7616</strain>
    </source>
</reference>
<evidence type="ECO:0000313" key="2">
    <source>
        <dbReference type="Proteomes" id="UP000253919"/>
    </source>
</evidence>
<organism evidence="1 2">
    <name type="scientific">Adhaeribacter pallidiroseus</name>
    <dbReference type="NCBI Taxonomy" id="2072847"/>
    <lineage>
        <taxon>Bacteria</taxon>
        <taxon>Pseudomonadati</taxon>
        <taxon>Bacteroidota</taxon>
        <taxon>Cytophagia</taxon>
        <taxon>Cytophagales</taxon>
        <taxon>Hymenobacteraceae</taxon>
        <taxon>Adhaeribacter</taxon>
    </lineage>
</organism>
<sequence>MKQVYLFWLMIGLGVAFSCDTETGKKADTPHVAFYTLKNQNTLGTGCELDVATAQEKEVIIANDEILSYHAAEHYFVLTAAAVNRLKNIKNQTPFYLKVDNAVVYAGFLMPGYLSLACLDIIVIDPLAYNNIIRVRYDYANTSQPTTDSRNNATLLAALQNQGKLEK</sequence>
<dbReference type="AlphaFoldDB" id="A0A369QP00"/>
<dbReference type="RefSeq" id="WP_115374063.1">
    <property type="nucleotide sequence ID" value="NZ_QASA01000001.1"/>
</dbReference>
<name>A0A369QP00_9BACT</name>
<evidence type="ECO:0000313" key="1">
    <source>
        <dbReference type="EMBL" id="RDC64987.1"/>
    </source>
</evidence>
<comment type="caution">
    <text evidence="1">The sequence shown here is derived from an EMBL/GenBank/DDBJ whole genome shotgun (WGS) entry which is preliminary data.</text>
</comment>
<protein>
    <recommendedName>
        <fullName evidence="3">Lipoprotein</fullName>
    </recommendedName>
</protein>
<proteinExistence type="predicted"/>
<dbReference type="EMBL" id="QASA01000001">
    <property type="protein sequence ID" value="RDC64987.1"/>
    <property type="molecule type" value="Genomic_DNA"/>
</dbReference>
<accession>A0A369QP00</accession>
<keyword evidence="2" id="KW-1185">Reference proteome</keyword>
<dbReference type="Proteomes" id="UP000253919">
    <property type="component" value="Unassembled WGS sequence"/>
</dbReference>
<dbReference type="PROSITE" id="PS51257">
    <property type="entry name" value="PROKAR_LIPOPROTEIN"/>
    <property type="match status" value="1"/>
</dbReference>